<dbReference type="AlphaFoldDB" id="A0A9Q9FDN9"/>
<dbReference type="EMBL" id="CP071250">
    <property type="protein sequence ID" value="UUF07468.1"/>
    <property type="molecule type" value="Genomic_DNA"/>
</dbReference>
<evidence type="ECO:0000259" key="1">
    <source>
        <dbReference type="Pfam" id="PF04256"/>
    </source>
</evidence>
<protein>
    <submittedName>
        <fullName evidence="4">DUF434 domain-containing protein</fullName>
    </submittedName>
</protein>
<keyword evidence="5" id="KW-1185">Reference proteome</keyword>
<gene>
    <name evidence="3" type="ORF">J0J69_01190</name>
    <name evidence="4" type="ORF">J0J70_07435</name>
</gene>
<dbReference type="PANTHER" id="PTHR42252">
    <property type="entry name" value="DUF5616 DOMAIN-CONTAINING PROTEIN"/>
    <property type="match status" value="1"/>
</dbReference>
<dbReference type="InterPro" id="IPR041652">
    <property type="entry name" value="DUF5616"/>
</dbReference>
<evidence type="ECO:0000313" key="4">
    <source>
        <dbReference type="EMBL" id="UUF07468.1"/>
    </source>
</evidence>
<evidence type="ECO:0000313" key="3">
    <source>
        <dbReference type="EMBL" id="UUF06235.1"/>
    </source>
</evidence>
<feature type="domain" description="DUF5616" evidence="2">
    <location>
        <begin position="81"/>
        <end position="217"/>
    </location>
</feature>
<evidence type="ECO:0000259" key="2">
    <source>
        <dbReference type="Pfam" id="PF18481"/>
    </source>
</evidence>
<proteinExistence type="predicted"/>
<sequence length="242" mass="27542">MVRRGYDNQDERWFSQVELEKLKQANHDITWLINRGYKLEGSVTFVSNRFLFSNRQREALKRVICSSTCCLKRMKKELPLEQMKGKTLYIDGFNLIITLEVALSGGTLVFGNDGNIRDLAGLRGSYRMIEETERALQLLGQFLKRYEVSHVIFYLDAPVSNSKRLKSSILSIMEAMSLSVEVELVPNADVLLVNKGHVVSTDAAVLDSCLSYFNLSKAIIRENQVSAMMVDFRTKERGSIDD</sequence>
<organism evidence="4 6">
    <name type="scientific">Turicibacter bilis</name>
    <dbReference type="NCBI Taxonomy" id="2735723"/>
    <lineage>
        <taxon>Bacteria</taxon>
        <taxon>Bacillati</taxon>
        <taxon>Bacillota</taxon>
        <taxon>Erysipelotrichia</taxon>
        <taxon>Erysipelotrichales</taxon>
        <taxon>Turicibacteraceae</taxon>
        <taxon>Turicibacter</taxon>
    </lineage>
</organism>
<feature type="domain" description="DUF434" evidence="1">
    <location>
        <begin position="21"/>
        <end position="76"/>
    </location>
</feature>
<dbReference type="Proteomes" id="UP001058016">
    <property type="component" value="Chromosome"/>
</dbReference>
<dbReference type="EMBL" id="CP071249">
    <property type="protein sequence ID" value="UUF06235.1"/>
    <property type="molecule type" value="Genomic_DNA"/>
</dbReference>
<dbReference type="Pfam" id="PF18481">
    <property type="entry name" value="DUF5616"/>
    <property type="match status" value="1"/>
</dbReference>
<dbReference type="RefSeq" id="WP_212724261.1">
    <property type="nucleotide sequence ID" value="NZ_CP071249.1"/>
</dbReference>
<reference evidence="4 5" key="1">
    <citation type="submission" date="2021-03" db="EMBL/GenBank/DDBJ databases">
        <title>Comparative Genomics and Metabolomics in the genus Turicibacter.</title>
        <authorList>
            <person name="Maki J."/>
            <person name="Looft T."/>
        </authorList>
    </citation>
    <scope>NUCLEOTIDE SEQUENCE</scope>
    <source>
        <strain evidence="4">ISU324</strain>
        <strain evidence="3 5">MMM721</strain>
    </source>
</reference>
<dbReference type="Pfam" id="PF04256">
    <property type="entry name" value="DUF434"/>
    <property type="match status" value="1"/>
</dbReference>
<dbReference type="PANTHER" id="PTHR42252:SF1">
    <property type="entry name" value="DUF434 DOMAIN-CONTAINING PROTEIN"/>
    <property type="match status" value="1"/>
</dbReference>
<dbReference type="InterPro" id="IPR007368">
    <property type="entry name" value="DUF434"/>
</dbReference>
<evidence type="ECO:0000313" key="5">
    <source>
        <dbReference type="Proteomes" id="UP001058016"/>
    </source>
</evidence>
<accession>A0A9Q9FDN9</accession>
<name>A0A9Q9FDN9_9FIRM</name>
<dbReference type="Proteomes" id="UP001058072">
    <property type="component" value="Chromosome"/>
</dbReference>
<evidence type="ECO:0000313" key="6">
    <source>
        <dbReference type="Proteomes" id="UP001058072"/>
    </source>
</evidence>